<comment type="caution">
    <text evidence="2">The sequence shown here is derived from an EMBL/GenBank/DDBJ whole genome shotgun (WGS) entry which is preliminary data.</text>
</comment>
<evidence type="ECO:0000256" key="1">
    <source>
        <dbReference type="SAM" id="MobiDB-lite"/>
    </source>
</evidence>
<gene>
    <name evidence="2" type="ORF">MF672_050225</name>
</gene>
<evidence type="ECO:0000313" key="2">
    <source>
        <dbReference type="EMBL" id="MCK2221935.1"/>
    </source>
</evidence>
<dbReference type="EMBL" id="JAKRKC020000003">
    <property type="protein sequence ID" value="MCK2221935.1"/>
    <property type="molecule type" value="Genomic_DNA"/>
</dbReference>
<sequence length="86" mass="9516">MRFVVRRVSDPHFAADLTADIFLAALDSAHTYVPGRGSELACGTTAWSRRWPARSGGRRPTRATSESKRCRRRSNGCAPNSARPTR</sequence>
<protein>
    <recommendedName>
        <fullName evidence="4">GNAT family N-acetyltransferase</fullName>
    </recommendedName>
</protein>
<evidence type="ECO:0008006" key="4">
    <source>
        <dbReference type="Google" id="ProtNLM"/>
    </source>
</evidence>
<feature type="region of interest" description="Disordered" evidence="1">
    <location>
        <begin position="50"/>
        <end position="86"/>
    </location>
</feature>
<reference evidence="2 3" key="1">
    <citation type="submission" date="2022-04" db="EMBL/GenBank/DDBJ databases">
        <title>Genome draft of Actinomadura sp. ATCC 31491.</title>
        <authorList>
            <person name="Shi X."/>
            <person name="Du Y."/>
        </authorList>
    </citation>
    <scope>NUCLEOTIDE SEQUENCE [LARGE SCALE GENOMIC DNA]</scope>
    <source>
        <strain evidence="2 3">ATCC 31491</strain>
    </source>
</reference>
<dbReference type="Gene3D" id="1.10.1740.10">
    <property type="match status" value="1"/>
</dbReference>
<name>A0ABT0GBE5_9ACTN</name>
<organism evidence="2 3">
    <name type="scientific">Actinomadura luzonensis</name>
    <dbReference type="NCBI Taxonomy" id="2805427"/>
    <lineage>
        <taxon>Bacteria</taxon>
        <taxon>Bacillati</taxon>
        <taxon>Actinomycetota</taxon>
        <taxon>Actinomycetes</taxon>
        <taxon>Streptosporangiales</taxon>
        <taxon>Thermomonosporaceae</taxon>
        <taxon>Actinomadura</taxon>
    </lineage>
</organism>
<accession>A0ABT0GBE5</accession>
<dbReference type="Proteomes" id="UP001317259">
    <property type="component" value="Unassembled WGS sequence"/>
</dbReference>
<keyword evidence="3" id="KW-1185">Reference proteome</keyword>
<evidence type="ECO:0000313" key="3">
    <source>
        <dbReference type="Proteomes" id="UP001317259"/>
    </source>
</evidence>
<proteinExistence type="predicted"/>